<comment type="caution">
    <text evidence="2">The sequence shown here is derived from an EMBL/GenBank/DDBJ whole genome shotgun (WGS) entry which is preliminary data.</text>
</comment>
<dbReference type="Proteomes" id="UP001161325">
    <property type="component" value="Unassembled WGS sequence"/>
</dbReference>
<evidence type="ECO:0000313" key="2">
    <source>
        <dbReference type="EMBL" id="GLC25360.1"/>
    </source>
</evidence>
<dbReference type="RefSeq" id="WP_284349814.1">
    <property type="nucleotide sequence ID" value="NZ_BRXS01000003.1"/>
</dbReference>
<evidence type="ECO:0000256" key="1">
    <source>
        <dbReference type="SAM" id="MobiDB-lite"/>
    </source>
</evidence>
<name>A0AA37V0Z4_9BACT</name>
<reference evidence="2" key="1">
    <citation type="submission" date="2022-08" db="EMBL/GenBank/DDBJ databases">
        <title>Draft genome sequencing of Roseisolibacter agri AW1220.</title>
        <authorList>
            <person name="Tobiishi Y."/>
            <person name="Tonouchi A."/>
        </authorList>
    </citation>
    <scope>NUCLEOTIDE SEQUENCE</scope>
    <source>
        <strain evidence="2">AW1220</strain>
    </source>
</reference>
<dbReference type="AlphaFoldDB" id="A0AA37V0Z4"/>
<protein>
    <submittedName>
        <fullName evidence="2">Uncharacterized protein</fullName>
    </submittedName>
</protein>
<gene>
    <name evidence="2" type="ORF">rosag_18730</name>
</gene>
<accession>A0AA37V0Z4</accession>
<dbReference type="EMBL" id="BRXS01000003">
    <property type="protein sequence ID" value="GLC25360.1"/>
    <property type="molecule type" value="Genomic_DNA"/>
</dbReference>
<keyword evidence="3" id="KW-1185">Reference proteome</keyword>
<organism evidence="2 3">
    <name type="scientific">Roseisolibacter agri</name>
    <dbReference type="NCBI Taxonomy" id="2014610"/>
    <lineage>
        <taxon>Bacteria</taxon>
        <taxon>Pseudomonadati</taxon>
        <taxon>Gemmatimonadota</taxon>
        <taxon>Gemmatimonadia</taxon>
        <taxon>Gemmatimonadales</taxon>
        <taxon>Gemmatimonadaceae</taxon>
        <taxon>Roseisolibacter</taxon>
    </lineage>
</organism>
<proteinExistence type="predicted"/>
<feature type="compositionally biased region" description="Low complexity" evidence="1">
    <location>
        <begin position="38"/>
        <end position="61"/>
    </location>
</feature>
<sequence>MSVSNVNNNPLAAALRGAGRPLSNGVQPGAGNAGHAGAVRPQAAPAPAALRPQQPLAAVQPSLPAEPPAGTDPALWSVLTGEERAFFAKAATMGPLTYSRISAGIGQLQGGAPAPAGAMIGGRLDIRA</sequence>
<evidence type="ECO:0000313" key="3">
    <source>
        <dbReference type="Proteomes" id="UP001161325"/>
    </source>
</evidence>
<feature type="region of interest" description="Disordered" evidence="1">
    <location>
        <begin position="22"/>
        <end position="74"/>
    </location>
</feature>